<gene>
    <name evidence="2" type="ORF">A2567_02900</name>
</gene>
<sequence length="264" mass="29340">MAKIHNSGGVPTGFIYIKGPEILDRYVGAAEATIKQLFQMARSHKEKEGYPAILFVDEADAILYKRGTGRSSDVERTIVPMFLAEMDGLLETGAIVLLATNRPDILDNAITRPGRIDSSIEVERPDRETALLIFKDYFKNVPLFDFSIDEAAELATDELFSEKRVLYEITLGGSRKGEFMKFTLKNLASGAMIAGIVDKAASEAMHHDIAQNTMQGITKGDIITAVSLILKNNIGLNHVDELEDFTHDFMKDIENVKKLRQTMV</sequence>
<reference evidence="2 3" key="1">
    <citation type="journal article" date="2016" name="Nat. Commun.">
        <title>Thousands of microbial genomes shed light on interconnected biogeochemical processes in an aquifer system.</title>
        <authorList>
            <person name="Anantharaman K."/>
            <person name="Brown C.T."/>
            <person name="Hug L.A."/>
            <person name="Sharon I."/>
            <person name="Castelle C.J."/>
            <person name="Probst A.J."/>
            <person name="Thomas B.C."/>
            <person name="Singh A."/>
            <person name="Wilkins M.J."/>
            <person name="Karaoz U."/>
            <person name="Brodie E.L."/>
            <person name="Williams K.H."/>
            <person name="Hubbard S.S."/>
            <person name="Banfield J.F."/>
        </authorList>
    </citation>
    <scope>NUCLEOTIDE SEQUENCE [LARGE SCALE GENOMIC DNA]</scope>
</reference>
<dbReference type="InterPro" id="IPR050168">
    <property type="entry name" value="AAA_ATPase_domain"/>
</dbReference>
<evidence type="ECO:0000313" key="3">
    <source>
        <dbReference type="Proteomes" id="UP000178974"/>
    </source>
</evidence>
<dbReference type="GO" id="GO:0005524">
    <property type="term" value="F:ATP binding"/>
    <property type="evidence" value="ECO:0007669"/>
    <property type="project" value="InterPro"/>
</dbReference>
<dbReference type="Proteomes" id="UP000178974">
    <property type="component" value="Unassembled WGS sequence"/>
</dbReference>
<proteinExistence type="predicted"/>
<dbReference type="Gene3D" id="1.10.8.60">
    <property type="match status" value="1"/>
</dbReference>
<organism evidence="2 3">
    <name type="scientific">Candidatus Azambacteria bacterium RIFOXYD1_FULL_42_11</name>
    <dbReference type="NCBI Taxonomy" id="1797310"/>
    <lineage>
        <taxon>Bacteria</taxon>
        <taxon>Candidatus Azamiibacteriota</taxon>
    </lineage>
</organism>
<dbReference type="InterPro" id="IPR027417">
    <property type="entry name" value="P-loop_NTPase"/>
</dbReference>
<name>A0A1F5CH72_9BACT</name>
<dbReference type="AlphaFoldDB" id="A0A1F5CH72"/>
<dbReference type="GO" id="GO:0016887">
    <property type="term" value="F:ATP hydrolysis activity"/>
    <property type="evidence" value="ECO:0007669"/>
    <property type="project" value="InterPro"/>
</dbReference>
<accession>A0A1F5CH72</accession>
<comment type="caution">
    <text evidence="2">The sequence shown here is derived from an EMBL/GenBank/DDBJ whole genome shotgun (WGS) entry which is preliminary data.</text>
</comment>
<evidence type="ECO:0000313" key="2">
    <source>
        <dbReference type="EMBL" id="OGD42205.1"/>
    </source>
</evidence>
<feature type="domain" description="ATPase AAA-type core" evidence="1">
    <location>
        <begin position="13"/>
        <end position="123"/>
    </location>
</feature>
<dbReference type="Gene3D" id="3.40.50.300">
    <property type="entry name" value="P-loop containing nucleotide triphosphate hydrolases"/>
    <property type="match status" value="1"/>
</dbReference>
<dbReference type="Pfam" id="PF00004">
    <property type="entry name" value="AAA"/>
    <property type="match status" value="1"/>
</dbReference>
<evidence type="ECO:0000259" key="1">
    <source>
        <dbReference type="Pfam" id="PF00004"/>
    </source>
</evidence>
<dbReference type="PANTHER" id="PTHR23077:SF144">
    <property type="entry name" value="PROTEASOME-ASSOCIATED ATPASE"/>
    <property type="match status" value="1"/>
</dbReference>
<protein>
    <recommendedName>
        <fullName evidence="1">ATPase AAA-type core domain-containing protein</fullName>
    </recommendedName>
</protein>
<dbReference type="EMBL" id="MEZA01000017">
    <property type="protein sequence ID" value="OGD42205.1"/>
    <property type="molecule type" value="Genomic_DNA"/>
</dbReference>
<dbReference type="InterPro" id="IPR003959">
    <property type="entry name" value="ATPase_AAA_core"/>
</dbReference>
<dbReference type="PANTHER" id="PTHR23077">
    <property type="entry name" value="AAA-FAMILY ATPASE"/>
    <property type="match status" value="1"/>
</dbReference>
<dbReference type="SUPFAM" id="SSF52540">
    <property type="entry name" value="P-loop containing nucleoside triphosphate hydrolases"/>
    <property type="match status" value="1"/>
</dbReference>